<feature type="binding site" evidence="1">
    <location>
        <position position="205"/>
    </location>
    <ligand>
        <name>Zn(2+)</name>
        <dbReference type="ChEBI" id="CHEBI:29105"/>
        <note>catalytic</note>
    </ligand>
</feature>
<feature type="compositionally biased region" description="Low complexity" evidence="3">
    <location>
        <begin position="101"/>
        <end position="110"/>
    </location>
</feature>
<feature type="region of interest" description="Disordered" evidence="3">
    <location>
        <begin position="1"/>
        <end position="110"/>
    </location>
</feature>
<dbReference type="PANTHER" id="PTHR10127:SF855">
    <property type="entry name" value="ASTACIN-LIKE METALLOENDOPEPTIDASE"/>
    <property type="match status" value="1"/>
</dbReference>
<feature type="compositionally biased region" description="Polar residues" evidence="3">
    <location>
        <begin position="1"/>
        <end position="25"/>
    </location>
</feature>
<proteinExistence type="predicted"/>
<feature type="region of interest" description="Disordered" evidence="3">
    <location>
        <begin position="297"/>
        <end position="336"/>
    </location>
</feature>
<dbReference type="Ensembl" id="ENSVKKT00000001527.1">
    <property type="protein sequence ID" value="ENSVKKP00000001474.1"/>
    <property type="gene ID" value="ENSVKKG00000001167.1"/>
</dbReference>
<dbReference type="SUPFAM" id="SSF55486">
    <property type="entry name" value="Metalloproteases ('zincins'), catalytic domain"/>
    <property type="match status" value="1"/>
</dbReference>
<sequence>MTFTEQKASQTPSDPVNPESPSSCGWPQDCPAAPRKPPLSVPRPPLSLAPAQEASRAEGTCAERTPCTQWPPSMSRAGVTQRKGVEAGQLSAERQLGTRRPSSGGASPSSVPPAIILSVSQLPLPDHSSVQTIRKALDDFARFTCIKFVPYSYQRDFISIVPLAGCFSSVGRIGGMQVVSLAPSCLRKGKGVALHELMHVLGFCHEHSRADRDKYISISWKDILTGFEMNFMKSWNANMLADYDYSSVMHYSSNAFSMTGFPTITPLSGSHPLLGQRWNLSSSDIARVNKLYRCSQAAAQPGKDQRMPRGRRGPAGCGTGMGQGQGWEPPGTQADPLCLAFQRSPLREPSSRGSWTLFRLEAPIALLQPAKAPPPLEKPRPLPCPPAAPLAGARAPPRQGESSRLEQRSPPKAWGPRRSPAKQKGVANGSHL</sequence>
<feature type="domain" description="Peptidase M12A" evidence="4">
    <location>
        <begin position="91"/>
        <end position="295"/>
    </location>
</feature>
<feature type="active site" evidence="1">
    <location>
        <position position="196"/>
    </location>
</feature>
<dbReference type="PANTHER" id="PTHR10127">
    <property type="entry name" value="DISCOIDIN, CUB, EGF, LAMININ , AND ZINC METALLOPROTEASE DOMAIN CONTAINING"/>
    <property type="match status" value="1"/>
</dbReference>
<dbReference type="PROSITE" id="PS51864">
    <property type="entry name" value="ASTACIN"/>
    <property type="match status" value="1"/>
</dbReference>
<feature type="region of interest" description="Disordered" evidence="3">
    <location>
        <begin position="370"/>
        <end position="432"/>
    </location>
</feature>
<dbReference type="InterPro" id="IPR006026">
    <property type="entry name" value="Peptidase_Metallo"/>
</dbReference>
<feature type="compositionally biased region" description="Pro residues" evidence="3">
    <location>
        <begin position="371"/>
        <end position="388"/>
    </location>
</feature>
<dbReference type="AlphaFoldDB" id="A0A8D2IRY9"/>
<feature type="binding site" evidence="1">
    <location>
        <position position="199"/>
    </location>
    <ligand>
        <name>Zn(2+)</name>
        <dbReference type="ChEBI" id="CHEBI:29105"/>
        <note>catalytic</note>
    </ligand>
</feature>
<dbReference type="EC" id="3.4.24.-" evidence="2"/>
<name>A0A8D2IRY9_VARKO</name>
<keyword evidence="1 2" id="KW-0862">Zinc</keyword>
<reference evidence="5" key="2">
    <citation type="submission" date="2025-09" db="UniProtKB">
        <authorList>
            <consortium name="Ensembl"/>
        </authorList>
    </citation>
    <scope>IDENTIFICATION</scope>
</reference>
<dbReference type="InterPro" id="IPR024079">
    <property type="entry name" value="MetalloPept_cat_dom_sf"/>
</dbReference>
<evidence type="ECO:0000256" key="2">
    <source>
        <dbReference type="RuleBase" id="RU361183"/>
    </source>
</evidence>
<evidence type="ECO:0000259" key="4">
    <source>
        <dbReference type="PROSITE" id="PS51864"/>
    </source>
</evidence>
<organism evidence="5 6">
    <name type="scientific">Varanus komodoensis</name>
    <name type="common">Komodo dragon</name>
    <dbReference type="NCBI Taxonomy" id="61221"/>
    <lineage>
        <taxon>Eukaryota</taxon>
        <taxon>Metazoa</taxon>
        <taxon>Chordata</taxon>
        <taxon>Craniata</taxon>
        <taxon>Vertebrata</taxon>
        <taxon>Euteleostomi</taxon>
        <taxon>Lepidosauria</taxon>
        <taxon>Squamata</taxon>
        <taxon>Bifurcata</taxon>
        <taxon>Unidentata</taxon>
        <taxon>Episquamata</taxon>
        <taxon>Toxicofera</taxon>
        <taxon>Anguimorpha</taxon>
        <taxon>Paleoanguimorpha</taxon>
        <taxon>Varanoidea</taxon>
        <taxon>Varanidae</taxon>
        <taxon>Varanus</taxon>
    </lineage>
</organism>
<keyword evidence="6" id="KW-1185">Reference proteome</keyword>
<accession>A0A8D2IRY9</accession>
<feature type="compositionally biased region" description="Pro residues" evidence="3">
    <location>
        <begin position="34"/>
        <end position="47"/>
    </location>
</feature>
<dbReference type="PRINTS" id="PR00480">
    <property type="entry name" value="ASTACIN"/>
</dbReference>
<comment type="cofactor">
    <cofactor evidence="1 2">
        <name>Zn(2+)</name>
        <dbReference type="ChEBI" id="CHEBI:29105"/>
    </cofactor>
    <text evidence="1 2">Binds 1 zinc ion per subunit.</text>
</comment>
<dbReference type="GO" id="GO:0008270">
    <property type="term" value="F:zinc ion binding"/>
    <property type="evidence" value="ECO:0007669"/>
    <property type="project" value="UniProtKB-UniRule"/>
</dbReference>
<comment type="caution">
    <text evidence="1">Lacks conserved residue(s) required for the propagation of feature annotation.</text>
</comment>
<dbReference type="SMART" id="SM00235">
    <property type="entry name" value="ZnMc"/>
    <property type="match status" value="1"/>
</dbReference>
<dbReference type="GO" id="GO:0004222">
    <property type="term" value="F:metalloendopeptidase activity"/>
    <property type="evidence" value="ECO:0007669"/>
    <property type="project" value="UniProtKB-UniRule"/>
</dbReference>
<dbReference type="Gene3D" id="3.40.390.10">
    <property type="entry name" value="Collagenase (Catalytic Domain)"/>
    <property type="match status" value="1"/>
</dbReference>
<dbReference type="GO" id="GO:0006508">
    <property type="term" value="P:proteolysis"/>
    <property type="evidence" value="ECO:0007669"/>
    <property type="project" value="UniProtKB-KW"/>
</dbReference>
<keyword evidence="1 2" id="KW-0479">Metal-binding</keyword>
<reference evidence="5" key="1">
    <citation type="submission" date="2025-08" db="UniProtKB">
        <authorList>
            <consortium name="Ensembl"/>
        </authorList>
    </citation>
    <scope>IDENTIFICATION</scope>
</reference>
<keyword evidence="1 2" id="KW-0378">Hydrolase</keyword>
<dbReference type="Proteomes" id="UP000694545">
    <property type="component" value="Unplaced"/>
</dbReference>
<keyword evidence="1 2" id="KW-0482">Metalloprotease</keyword>
<feature type="compositionally biased region" description="Gly residues" evidence="3">
    <location>
        <begin position="313"/>
        <end position="325"/>
    </location>
</feature>
<dbReference type="InterPro" id="IPR001506">
    <property type="entry name" value="Peptidase_M12A"/>
</dbReference>
<evidence type="ECO:0000256" key="1">
    <source>
        <dbReference type="PROSITE-ProRule" id="PRU01211"/>
    </source>
</evidence>
<keyword evidence="1 2" id="KW-0645">Protease</keyword>
<evidence type="ECO:0000313" key="5">
    <source>
        <dbReference type="Ensembl" id="ENSVKKP00000001474.1"/>
    </source>
</evidence>
<evidence type="ECO:0000313" key="6">
    <source>
        <dbReference type="Proteomes" id="UP000694545"/>
    </source>
</evidence>
<evidence type="ECO:0000256" key="3">
    <source>
        <dbReference type="SAM" id="MobiDB-lite"/>
    </source>
</evidence>
<feature type="binding site" evidence="1">
    <location>
        <position position="195"/>
    </location>
    <ligand>
        <name>Zn(2+)</name>
        <dbReference type="ChEBI" id="CHEBI:29105"/>
        <note>catalytic</note>
    </ligand>
</feature>
<protein>
    <recommendedName>
        <fullName evidence="2">Metalloendopeptidase</fullName>
        <ecNumber evidence="2">3.4.24.-</ecNumber>
    </recommendedName>
</protein>
<dbReference type="Pfam" id="PF01400">
    <property type="entry name" value="Astacin"/>
    <property type="match status" value="1"/>
</dbReference>